<comment type="caution">
    <text evidence="2">The sequence shown here is derived from an EMBL/GenBank/DDBJ whole genome shotgun (WGS) entry which is preliminary data.</text>
</comment>
<keyword evidence="1" id="KW-1133">Transmembrane helix</keyword>
<evidence type="ECO:0000313" key="3">
    <source>
        <dbReference type="Proteomes" id="UP001148838"/>
    </source>
</evidence>
<accession>A0ABQ8SYS8</accession>
<sequence length="132" mass="14854">MDYKKLEAALEVFKMGSDRKYDIAWKIAIGTALVHVAGLYGLYYSLLNAKFVTMFYGSTLKKKSSGRNSIALRLSEATVRSRALRLLSLGPFEGSPPRYRPGNITPFYYSNTKDLEKIYGELLAFALLPDDQ</sequence>
<gene>
    <name evidence="2" type="ORF">ANN_07467</name>
</gene>
<keyword evidence="3" id="KW-1185">Reference proteome</keyword>
<dbReference type="EMBL" id="JAJSOF020000017">
    <property type="protein sequence ID" value="KAJ4439345.1"/>
    <property type="molecule type" value="Genomic_DNA"/>
</dbReference>
<keyword evidence="1" id="KW-0812">Transmembrane</keyword>
<dbReference type="Proteomes" id="UP001148838">
    <property type="component" value="Unassembled WGS sequence"/>
</dbReference>
<protein>
    <submittedName>
        <fullName evidence="2">Uncharacterized protein</fullName>
    </submittedName>
</protein>
<evidence type="ECO:0000256" key="1">
    <source>
        <dbReference type="SAM" id="Phobius"/>
    </source>
</evidence>
<name>A0ABQ8SYS8_PERAM</name>
<feature type="transmembrane region" description="Helical" evidence="1">
    <location>
        <begin position="23"/>
        <end position="46"/>
    </location>
</feature>
<evidence type="ECO:0000313" key="2">
    <source>
        <dbReference type="EMBL" id="KAJ4439345.1"/>
    </source>
</evidence>
<proteinExistence type="predicted"/>
<organism evidence="2 3">
    <name type="scientific">Periplaneta americana</name>
    <name type="common">American cockroach</name>
    <name type="synonym">Blatta americana</name>
    <dbReference type="NCBI Taxonomy" id="6978"/>
    <lineage>
        <taxon>Eukaryota</taxon>
        <taxon>Metazoa</taxon>
        <taxon>Ecdysozoa</taxon>
        <taxon>Arthropoda</taxon>
        <taxon>Hexapoda</taxon>
        <taxon>Insecta</taxon>
        <taxon>Pterygota</taxon>
        <taxon>Neoptera</taxon>
        <taxon>Polyneoptera</taxon>
        <taxon>Dictyoptera</taxon>
        <taxon>Blattodea</taxon>
        <taxon>Blattoidea</taxon>
        <taxon>Blattidae</taxon>
        <taxon>Blattinae</taxon>
        <taxon>Periplaneta</taxon>
    </lineage>
</organism>
<reference evidence="2 3" key="1">
    <citation type="journal article" date="2022" name="Allergy">
        <title>Genome assembly and annotation of Periplaneta americana reveal a comprehensive cockroach allergen profile.</title>
        <authorList>
            <person name="Wang L."/>
            <person name="Xiong Q."/>
            <person name="Saelim N."/>
            <person name="Wang L."/>
            <person name="Nong W."/>
            <person name="Wan A.T."/>
            <person name="Shi M."/>
            <person name="Liu X."/>
            <person name="Cao Q."/>
            <person name="Hui J.H.L."/>
            <person name="Sookrung N."/>
            <person name="Leung T.F."/>
            <person name="Tungtrongchitr A."/>
            <person name="Tsui S.K.W."/>
        </authorList>
    </citation>
    <scope>NUCLEOTIDE SEQUENCE [LARGE SCALE GENOMIC DNA]</scope>
    <source>
        <strain evidence="2">PWHHKU_190912</strain>
    </source>
</reference>
<keyword evidence="1" id="KW-0472">Membrane</keyword>